<dbReference type="AlphaFoldDB" id="A0A0P7XAI8"/>
<evidence type="ECO:0000313" key="1">
    <source>
        <dbReference type="EMBL" id="KPQ12281.1"/>
    </source>
</evidence>
<gene>
    <name evidence="1" type="ORF">HLUCCX10_14805</name>
</gene>
<proteinExistence type="predicted"/>
<name>A0A0P7XAI8_9BACT</name>
<organism evidence="1 2">
    <name type="scientific">Algoriphagus marincola HL-49</name>
    <dbReference type="NCBI Taxonomy" id="1305737"/>
    <lineage>
        <taxon>Bacteria</taxon>
        <taxon>Pseudomonadati</taxon>
        <taxon>Bacteroidota</taxon>
        <taxon>Cytophagia</taxon>
        <taxon>Cytophagales</taxon>
        <taxon>Cyclobacteriaceae</taxon>
        <taxon>Algoriphagus</taxon>
    </lineage>
</organism>
<accession>A0A0P7XAI8</accession>
<feature type="non-terminal residue" evidence="1">
    <location>
        <position position="1"/>
    </location>
</feature>
<reference evidence="1 2" key="1">
    <citation type="submission" date="2015-09" db="EMBL/GenBank/DDBJ databases">
        <title>Identification and resolution of microdiversity through metagenomic sequencing of parallel consortia.</title>
        <authorList>
            <person name="Nelson W.C."/>
            <person name="Romine M.F."/>
            <person name="Lindemann S.R."/>
        </authorList>
    </citation>
    <scope>NUCLEOTIDE SEQUENCE [LARGE SCALE GENOMIC DNA]</scope>
    <source>
        <strain evidence="1">HL-49</strain>
    </source>
</reference>
<comment type="caution">
    <text evidence="1">The sequence shown here is derived from an EMBL/GenBank/DDBJ whole genome shotgun (WGS) entry which is preliminary data.</text>
</comment>
<protein>
    <submittedName>
        <fullName evidence="1">AAA domain</fullName>
    </submittedName>
</protein>
<evidence type="ECO:0000313" key="2">
    <source>
        <dbReference type="Proteomes" id="UP000050421"/>
    </source>
</evidence>
<sequence>VLIGDSSTLASNSFFDSLLGYFEEKSGYRSVWEFMGD</sequence>
<dbReference type="EMBL" id="LJXT01000115">
    <property type="protein sequence ID" value="KPQ12281.1"/>
    <property type="molecule type" value="Genomic_DNA"/>
</dbReference>
<dbReference type="Proteomes" id="UP000050421">
    <property type="component" value="Unassembled WGS sequence"/>
</dbReference>
<dbReference type="PATRIC" id="fig|1305737.6.peg.3709"/>